<organism evidence="1">
    <name type="scientific">Arundo donax</name>
    <name type="common">Giant reed</name>
    <name type="synonym">Donax arundinaceus</name>
    <dbReference type="NCBI Taxonomy" id="35708"/>
    <lineage>
        <taxon>Eukaryota</taxon>
        <taxon>Viridiplantae</taxon>
        <taxon>Streptophyta</taxon>
        <taxon>Embryophyta</taxon>
        <taxon>Tracheophyta</taxon>
        <taxon>Spermatophyta</taxon>
        <taxon>Magnoliopsida</taxon>
        <taxon>Liliopsida</taxon>
        <taxon>Poales</taxon>
        <taxon>Poaceae</taxon>
        <taxon>PACMAD clade</taxon>
        <taxon>Arundinoideae</taxon>
        <taxon>Arundineae</taxon>
        <taxon>Arundo</taxon>
    </lineage>
</organism>
<accession>A0A0A9B7J9</accession>
<name>A0A0A9B7J9_ARUDO</name>
<evidence type="ECO:0000313" key="1">
    <source>
        <dbReference type="EMBL" id="JAD59336.1"/>
    </source>
</evidence>
<reference evidence="1" key="1">
    <citation type="submission" date="2014-09" db="EMBL/GenBank/DDBJ databases">
        <authorList>
            <person name="Magalhaes I.L.F."/>
            <person name="Oliveira U."/>
            <person name="Santos F.R."/>
            <person name="Vidigal T.H.D.A."/>
            <person name="Brescovit A.D."/>
            <person name="Santos A.J."/>
        </authorList>
    </citation>
    <scope>NUCLEOTIDE SEQUENCE</scope>
    <source>
        <tissue evidence="1">Shoot tissue taken approximately 20 cm above the soil surface</tissue>
    </source>
</reference>
<protein>
    <submittedName>
        <fullName evidence="1">Uncharacterized protein</fullName>
    </submittedName>
</protein>
<dbReference type="EMBL" id="GBRH01238559">
    <property type="protein sequence ID" value="JAD59336.1"/>
    <property type="molecule type" value="Transcribed_RNA"/>
</dbReference>
<sequence>MSPICRPVKR</sequence>
<proteinExistence type="predicted"/>
<reference evidence="1" key="2">
    <citation type="journal article" date="2015" name="Data Brief">
        <title>Shoot transcriptome of the giant reed, Arundo donax.</title>
        <authorList>
            <person name="Barrero R.A."/>
            <person name="Guerrero F.D."/>
            <person name="Moolhuijzen P."/>
            <person name="Goolsby J.A."/>
            <person name="Tidwell J."/>
            <person name="Bellgard S.E."/>
            <person name="Bellgard M.I."/>
        </authorList>
    </citation>
    <scope>NUCLEOTIDE SEQUENCE</scope>
    <source>
        <tissue evidence="1">Shoot tissue taken approximately 20 cm above the soil surface</tissue>
    </source>
</reference>